<dbReference type="InterPro" id="IPR012816">
    <property type="entry name" value="NADAR"/>
</dbReference>
<dbReference type="Proteomes" id="UP000886667">
    <property type="component" value="Unassembled WGS sequence"/>
</dbReference>
<feature type="domain" description="NADAR" evidence="3">
    <location>
        <begin position="30"/>
        <end position="149"/>
    </location>
</feature>
<evidence type="ECO:0000313" key="5">
    <source>
        <dbReference type="Proteomes" id="UP000886667"/>
    </source>
</evidence>
<comment type="catalytic activity">
    <reaction evidence="1">
        <text>5-amino-6-(5-phospho-D-ribosylamino)uracil + H2O = 5,6-diaminouracil + D-ribose 5-phosphate</text>
        <dbReference type="Rhea" id="RHEA:55020"/>
        <dbReference type="ChEBI" id="CHEBI:15377"/>
        <dbReference type="ChEBI" id="CHEBI:46252"/>
        <dbReference type="ChEBI" id="CHEBI:58453"/>
        <dbReference type="ChEBI" id="CHEBI:78346"/>
    </reaction>
</comment>
<accession>A0A9E4N868</accession>
<comment type="caution">
    <text evidence="4">The sequence shown here is derived from an EMBL/GenBank/DDBJ whole genome shotgun (WGS) entry which is preliminary data.</text>
</comment>
<proteinExistence type="predicted"/>
<reference evidence="4" key="1">
    <citation type="journal article" date="2021" name="Proc. Natl. Acad. Sci. U.S.A.">
        <title>Global biogeography of chemosynthetic symbionts reveals both localized and globally distributed symbiont groups. .</title>
        <authorList>
            <person name="Osvatic J.T."/>
            <person name="Wilkins L.G.E."/>
            <person name="Leibrecht L."/>
            <person name="Leray M."/>
            <person name="Zauner S."/>
            <person name="Polzin J."/>
            <person name="Camacho Y."/>
            <person name="Gros O."/>
            <person name="van Gils J.A."/>
            <person name="Eisen J.A."/>
            <person name="Petersen J.M."/>
            <person name="Yuen B."/>
        </authorList>
    </citation>
    <scope>NUCLEOTIDE SEQUENCE</scope>
    <source>
        <strain evidence="4">MAGclacostrist064TRANS</strain>
    </source>
</reference>
<dbReference type="Pfam" id="PF08719">
    <property type="entry name" value="NADAR"/>
    <property type="match status" value="1"/>
</dbReference>
<dbReference type="NCBIfam" id="TIGR02464">
    <property type="entry name" value="ribofla_fusion"/>
    <property type="match status" value="1"/>
</dbReference>
<dbReference type="EMBL" id="JAEPCM010000864">
    <property type="protein sequence ID" value="MCG7949225.1"/>
    <property type="molecule type" value="Genomic_DNA"/>
</dbReference>
<name>A0A9E4N868_9GAMM</name>
<organism evidence="4 5">
    <name type="scientific">Candidatus Thiodiazotropha taylori</name>
    <dbReference type="NCBI Taxonomy" id="2792791"/>
    <lineage>
        <taxon>Bacteria</taxon>
        <taxon>Pseudomonadati</taxon>
        <taxon>Pseudomonadota</taxon>
        <taxon>Gammaproteobacteria</taxon>
        <taxon>Chromatiales</taxon>
        <taxon>Sedimenticolaceae</taxon>
        <taxon>Candidatus Thiodiazotropha</taxon>
    </lineage>
</organism>
<evidence type="ECO:0000256" key="2">
    <source>
        <dbReference type="ARBA" id="ARBA00000751"/>
    </source>
</evidence>
<sequence length="155" mass="17910">MFSADNLEPYYLSRTDVNHPLASCSKFGLDLDGANWPSVEHYYQGMKFEEAALREEIREADHPNKAQKLATKNKRSMRKDWKQVREVVMTRAIYIKCRTHPEVAAALFATGEQKIIETSQYDYYWGCGRDGLGHNTFGKVLMAVRSKLREEQSDQ</sequence>
<comment type="catalytic activity">
    <reaction evidence="2">
        <text>2,5-diamino-6-hydroxy-4-(5-phosphoribosylamino)-pyrimidine + H2O = 2,5,6-triamino-4-hydroxypyrimidine + D-ribose 5-phosphate</text>
        <dbReference type="Rhea" id="RHEA:23436"/>
        <dbReference type="ChEBI" id="CHEBI:15377"/>
        <dbReference type="ChEBI" id="CHEBI:58614"/>
        <dbReference type="ChEBI" id="CHEBI:78346"/>
        <dbReference type="ChEBI" id="CHEBI:137796"/>
    </reaction>
</comment>
<dbReference type="InterPro" id="IPR037238">
    <property type="entry name" value="YbiA-like_sf"/>
</dbReference>
<evidence type="ECO:0000313" key="4">
    <source>
        <dbReference type="EMBL" id="MCG7949225.1"/>
    </source>
</evidence>
<evidence type="ECO:0000259" key="3">
    <source>
        <dbReference type="Pfam" id="PF08719"/>
    </source>
</evidence>
<protein>
    <submittedName>
        <fullName evidence="4">NADAR family protein</fullName>
    </submittedName>
</protein>
<gene>
    <name evidence="4" type="ORF">JAZ07_23045</name>
</gene>
<dbReference type="Gene3D" id="1.10.357.40">
    <property type="entry name" value="YbiA-like"/>
    <property type="match status" value="1"/>
</dbReference>
<dbReference type="AlphaFoldDB" id="A0A9E4N868"/>
<dbReference type="CDD" id="cd15457">
    <property type="entry name" value="NADAR"/>
    <property type="match status" value="1"/>
</dbReference>
<evidence type="ECO:0000256" key="1">
    <source>
        <dbReference type="ARBA" id="ARBA00000022"/>
    </source>
</evidence>
<dbReference type="SUPFAM" id="SSF143990">
    <property type="entry name" value="YbiA-like"/>
    <property type="match status" value="1"/>
</dbReference>